<dbReference type="AlphaFoldDB" id="A0A645JH28"/>
<dbReference type="EMBL" id="VSSQ01141769">
    <property type="protein sequence ID" value="MPN62995.1"/>
    <property type="molecule type" value="Genomic_DNA"/>
</dbReference>
<organism evidence="2">
    <name type="scientific">bioreactor metagenome</name>
    <dbReference type="NCBI Taxonomy" id="1076179"/>
    <lineage>
        <taxon>unclassified sequences</taxon>
        <taxon>metagenomes</taxon>
        <taxon>ecological metagenomes</taxon>
    </lineage>
</organism>
<feature type="compositionally biased region" description="Basic and acidic residues" evidence="1">
    <location>
        <begin position="41"/>
        <end position="51"/>
    </location>
</feature>
<evidence type="ECO:0000313" key="2">
    <source>
        <dbReference type="EMBL" id="MPN62995.1"/>
    </source>
</evidence>
<accession>A0A645JH28</accession>
<proteinExistence type="predicted"/>
<reference evidence="2" key="1">
    <citation type="submission" date="2019-08" db="EMBL/GenBank/DDBJ databases">
        <authorList>
            <person name="Kucharzyk K."/>
            <person name="Murdoch R.W."/>
            <person name="Higgins S."/>
            <person name="Loffler F."/>
        </authorList>
    </citation>
    <scope>NUCLEOTIDE SEQUENCE</scope>
</reference>
<sequence length="51" mass="5981">MEDILDLYQQPFDESFPVICMDEKPLQLLDESRAPIPMKPGKPERQDAEYI</sequence>
<protein>
    <recommendedName>
        <fullName evidence="3">IS630 family transposase</fullName>
    </recommendedName>
</protein>
<evidence type="ECO:0008006" key="3">
    <source>
        <dbReference type="Google" id="ProtNLM"/>
    </source>
</evidence>
<gene>
    <name evidence="2" type="ORF">SDC9_210749</name>
</gene>
<evidence type="ECO:0000256" key="1">
    <source>
        <dbReference type="SAM" id="MobiDB-lite"/>
    </source>
</evidence>
<feature type="region of interest" description="Disordered" evidence="1">
    <location>
        <begin position="32"/>
        <end position="51"/>
    </location>
</feature>
<name>A0A645JH28_9ZZZZ</name>
<comment type="caution">
    <text evidence="2">The sequence shown here is derived from an EMBL/GenBank/DDBJ whole genome shotgun (WGS) entry which is preliminary data.</text>
</comment>